<evidence type="ECO:0000256" key="1">
    <source>
        <dbReference type="SAM" id="MobiDB-lite"/>
    </source>
</evidence>
<feature type="compositionally biased region" description="Basic and acidic residues" evidence="1">
    <location>
        <begin position="182"/>
        <end position="201"/>
    </location>
</feature>
<reference evidence="2" key="1">
    <citation type="submission" date="2022-11" db="EMBL/GenBank/DDBJ databases">
        <authorList>
            <person name="Petersen C."/>
        </authorList>
    </citation>
    <scope>NUCLEOTIDE SEQUENCE</scope>
    <source>
        <strain evidence="2">IBT 30761</strain>
    </source>
</reference>
<reference evidence="2" key="2">
    <citation type="journal article" date="2023" name="IMA Fungus">
        <title>Comparative genomic study of the Penicillium genus elucidates a diverse pangenome and 15 lateral gene transfer events.</title>
        <authorList>
            <person name="Petersen C."/>
            <person name="Sorensen T."/>
            <person name="Nielsen M.R."/>
            <person name="Sondergaard T.E."/>
            <person name="Sorensen J.L."/>
            <person name="Fitzpatrick D.A."/>
            <person name="Frisvad J.C."/>
            <person name="Nielsen K.L."/>
        </authorList>
    </citation>
    <scope>NUCLEOTIDE SEQUENCE</scope>
    <source>
        <strain evidence="2">IBT 30761</strain>
    </source>
</reference>
<gene>
    <name evidence="2" type="ORF">N7532_004424</name>
</gene>
<protein>
    <submittedName>
        <fullName evidence="2">Uncharacterized protein</fullName>
    </submittedName>
</protein>
<dbReference type="RefSeq" id="XP_056477275.1">
    <property type="nucleotide sequence ID" value="XM_056616918.1"/>
</dbReference>
<proteinExistence type="predicted"/>
<evidence type="ECO:0000313" key="3">
    <source>
        <dbReference type="Proteomes" id="UP001149074"/>
    </source>
</evidence>
<comment type="caution">
    <text evidence="2">The sequence shown here is derived from an EMBL/GenBank/DDBJ whole genome shotgun (WGS) entry which is preliminary data.</text>
</comment>
<feature type="region of interest" description="Disordered" evidence="1">
    <location>
        <begin position="152"/>
        <end position="201"/>
    </location>
</feature>
<dbReference type="GeneID" id="81355897"/>
<accession>A0A9W9FPY9</accession>
<dbReference type="Proteomes" id="UP001149074">
    <property type="component" value="Unassembled WGS sequence"/>
</dbReference>
<sequence>MDHRDVFTQKVARALYGALVTLRATQPSTMAQVSVKTDSPQKQKAARMDEWSQLPLRGWSDMERWLISMSDQFTIEQPQSLQLPGASGAAYPIPVSPVHSDIHTHSPEVAMEAPGASSVYAWQPREEINIGSPYENHLHPPAMMSSPIYPRHQAAGGSDNMASPAANAEHAPVAMANEDRDEANHPARAEELSKRESSIYF</sequence>
<name>A0A9W9FPY9_9EURO</name>
<dbReference type="OrthoDB" id="3862662at2759"/>
<dbReference type="AlphaFoldDB" id="A0A9W9FPY9"/>
<evidence type="ECO:0000313" key="2">
    <source>
        <dbReference type="EMBL" id="KAJ5103895.1"/>
    </source>
</evidence>
<keyword evidence="3" id="KW-1185">Reference proteome</keyword>
<organism evidence="2 3">
    <name type="scientific">Penicillium argentinense</name>
    <dbReference type="NCBI Taxonomy" id="1131581"/>
    <lineage>
        <taxon>Eukaryota</taxon>
        <taxon>Fungi</taxon>
        <taxon>Dikarya</taxon>
        <taxon>Ascomycota</taxon>
        <taxon>Pezizomycotina</taxon>
        <taxon>Eurotiomycetes</taxon>
        <taxon>Eurotiomycetidae</taxon>
        <taxon>Eurotiales</taxon>
        <taxon>Aspergillaceae</taxon>
        <taxon>Penicillium</taxon>
    </lineage>
</organism>
<dbReference type="EMBL" id="JAPQKI010000004">
    <property type="protein sequence ID" value="KAJ5103895.1"/>
    <property type="molecule type" value="Genomic_DNA"/>
</dbReference>